<dbReference type="Proteomes" id="UP001589813">
    <property type="component" value="Unassembled WGS sequence"/>
</dbReference>
<keyword evidence="2" id="KW-1185">Reference proteome</keyword>
<gene>
    <name evidence="1" type="ORF">ACFFJP_06380</name>
</gene>
<dbReference type="InterPro" id="IPR029278">
    <property type="entry name" value="Imm26"/>
</dbReference>
<sequence>MLEKRKVLRLKKGDVFRWQIADGLYGYAQYIEPTLTVFFSKYSTGPLEAKDLIDLPAAFKLCVYKSAFKDENSEKIGNIAVLAENGVKPTTFKQDIISGGLFIYDESGHPNNIWRPASYEECKNIETTSIWEFGHVRRRLLELYDKKPNRWTGEHVIDKEKLAKYLEQQKQ</sequence>
<name>A0ABV6BAK3_9GAMM</name>
<dbReference type="RefSeq" id="WP_377241588.1">
    <property type="nucleotide sequence ID" value="NZ_JBHLXP010000001.1"/>
</dbReference>
<dbReference type="Pfam" id="PF15428">
    <property type="entry name" value="Imm26"/>
    <property type="match status" value="1"/>
</dbReference>
<reference evidence="1 2" key="1">
    <citation type="submission" date="2024-09" db="EMBL/GenBank/DDBJ databases">
        <authorList>
            <person name="Sun Q."/>
            <person name="Mori K."/>
        </authorList>
    </citation>
    <scope>NUCLEOTIDE SEQUENCE [LARGE SCALE GENOMIC DNA]</scope>
    <source>
        <strain evidence="1 2">KCTC 23315</strain>
    </source>
</reference>
<comment type="caution">
    <text evidence="1">The sequence shown here is derived from an EMBL/GenBank/DDBJ whole genome shotgun (WGS) entry which is preliminary data.</text>
</comment>
<accession>A0ABV6BAK3</accession>
<evidence type="ECO:0000313" key="1">
    <source>
        <dbReference type="EMBL" id="MFC0047909.1"/>
    </source>
</evidence>
<evidence type="ECO:0000313" key="2">
    <source>
        <dbReference type="Proteomes" id="UP001589813"/>
    </source>
</evidence>
<organism evidence="1 2">
    <name type="scientific">Rheinheimera tilapiae</name>
    <dbReference type="NCBI Taxonomy" id="875043"/>
    <lineage>
        <taxon>Bacteria</taxon>
        <taxon>Pseudomonadati</taxon>
        <taxon>Pseudomonadota</taxon>
        <taxon>Gammaproteobacteria</taxon>
        <taxon>Chromatiales</taxon>
        <taxon>Chromatiaceae</taxon>
        <taxon>Rheinheimera</taxon>
    </lineage>
</organism>
<dbReference type="EMBL" id="JBHLXP010000001">
    <property type="protein sequence ID" value="MFC0047909.1"/>
    <property type="molecule type" value="Genomic_DNA"/>
</dbReference>
<proteinExistence type="predicted"/>
<protein>
    <submittedName>
        <fullName evidence="1">Imm26 family immunity protein</fullName>
    </submittedName>
</protein>